<keyword evidence="2" id="KW-0732">Signal</keyword>
<dbReference type="InterPro" id="IPR032693">
    <property type="entry name" value="YtkA-like_dom"/>
</dbReference>
<evidence type="ECO:0000313" key="4">
    <source>
        <dbReference type="EMBL" id="SDK04581.1"/>
    </source>
</evidence>
<dbReference type="Pfam" id="PF13115">
    <property type="entry name" value="YtkA"/>
    <property type="match status" value="2"/>
</dbReference>
<sequence>MKFKLLTLMAVILLIAACGQTDNQGTGDDTESPEAIEVELQVPEKADSGEKLSLTAKVTQGSEIVEDADEVEFEIWQEGSKEDSEMIEAGYQEEGIYQIEKTFDQAGSYVVQSHVTARGMHTMPKKTLDVVEAEKEQEDGSESEQGDGGAESGDHHHSDDLAIALTHPESLSINKETELTVELLEKDKPFVDANVTLEVSNGQSENPQWINLSETDAGTYSGTVTFADKGEHDIIIHVKKSDFHTHKETSIEVTE</sequence>
<dbReference type="RefSeq" id="WP_093213082.1">
    <property type="nucleotide sequence ID" value="NZ_FNFL01000002.1"/>
</dbReference>
<feature type="signal peptide" evidence="2">
    <location>
        <begin position="1"/>
        <end position="23"/>
    </location>
</feature>
<dbReference type="EMBL" id="FNFL01000002">
    <property type="protein sequence ID" value="SDK04581.1"/>
    <property type="molecule type" value="Genomic_DNA"/>
</dbReference>
<evidence type="ECO:0000313" key="5">
    <source>
        <dbReference type="Proteomes" id="UP000198694"/>
    </source>
</evidence>
<evidence type="ECO:0000256" key="1">
    <source>
        <dbReference type="SAM" id="MobiDB-lite"/>
    </source>
</evidence>
<dbReference type="PROSITE" id="PS51257">
    <property type="entry name" value="PROKAR_LIPOPROTEIN"/>
    <property type="match status" value="1"/>
</dbReference>
<name>A0A1G8YP95_9BACI</name>
<feature type="region of interest" description="Disordered" evidence="1">
    <location>
        <begin position="131"/>
        <end position="157"/>
    </location>
</feature>
<proteinExistence type="predicted"/>
<feature type="compositionally biased region" description="Acidic residues" evidence="1">
    <location>
        <begin position="135"/>
        <end position="145"/>
    </location>
</feature>
<organism evidence="4 5">
    <name type="scientific">Sediminibacillus albus</name>
    <dbReference type="NCBI Taxonomy" id="407036"/>
    <lineage>
        <taxon>Bacteria</taxon>
        <taxon>Bacillati</taxon>
        <taxon>Bacillota</taxon>
        <taxon>Bacilli</taxon>
        <taxon>Bacillales</taxon>
        <taxon>Bacillaceae</taxon>
        <taxon>Sediminibacillus</taxon>
    </lineage>
</organism>
<keyword evidence="5" id="KW-1185">Reference proteome</keyword>
<dbReference type="OrthoDB" id="2679563at2"/>
<dbReference type="Gene3D" id="2.60.40.10">
    <property type="entry name" value="Immunoglobulins"/>
    <property type="match status" value="1"/>
</dbReference>
<dbReference type="STRING" id="407036.SAMN05216243_1743"/>
<accession>A0A1G8YP95</accession>
<gene>
    <name evidence="4" type="ORF">SAMN05216243_1743</name>
</gene>
<feature type="domain" description="YtkA-like" evidence="3">
    <location>
        <begin position="33"/>
        <end position="114"/>
    </location>
</feature>
<feature type="chain" id="PRO_5039616473" evidence="2">
    <location>
        <begin position="24"/>
        <end position="255"/>
    </location>
</feature>
<feature type="domain" description="YtkA-like" evidence="3">
    <location>
        <begin position="156"/>
        <end position="237"/>
    </location>
</feature>
<dbReference type="AlphaFoldDB" id="A0A1G8YP95"/>
<dbReference type="Proteomes" id="UP000198694">
    <property type="component" value="Unassembled WGS sequence"/>
</dbReference>
<reference evidence="4 5" key="1">
    <citation type="submission" date="2016-10" db="EMBL/GenBank/DDBJ databases">
        <authorList>
            <person name="de Groot N.N."/>
        </authorList>
    </citation>
    <scope>NUCLEOTIDE SEQUENCE [LARGE SCALE GENOMIC DNA]</scope>
    <source>
        <strain evidence="4 5">CGMCC 1.6502</strain>
    </source>
</reference>
<evidence type="ECO:0000256" key="2">
    <source>
        <dbReference type="SAM" id="SignalP"/>
    </source>
</evidence>
<dbReference type="InterPro" id="IPR013783">
    <property type="entry name" value="Ig-like_fold"/>
</dbReference>
<protein>
    <submittedName>
        <fullName evidence="4">YtkA-like</fullName>
    </submittedName>
</protein>
<evidence type="ECO:0000259" key="3">
    <source>
        <dbReference type="Pfam" id="PF13115"/>
    </source>
</evidence>